<protein>
    <submittedName>
        <fullName evidence="1">Uncharacterized protein</fullName>
    </submittedName>
</protein>
<evidence type="ECO:0000313" key="1">
    <source>
        <dbReference type="EMBL" id="GEK23073.1"/>
    </source>
</evidence>
<name>A0A510V867_9CELL</name>
<sequence length="98" mass="11036">MIATPAQAADFTIHSTTWKSSVYYNDSANTLRLCDVVDRDGDGAHISTSLGHSTWVYNGCTWLQNIPDGVRLEVDVCDWIYMTSNRNAWYCQRITVTA</sequence>
<comment type="caution">
    <text evidence="1">The sequence shown here is derived from an EMBL/GenBank/DDBJ whole genome shotgun (WGS) entry which is preliminary data.</text>
</comment>
<proteinExistence type="predicted"/>
<keyword evidence="2" id="KW-1185">Reference proteome</keyword>
<dbReference type="Proteomes" id="UP000321118">
    <property type="component" value="Unassembled WGS sequence"/>
</dbReference>
<dbReference type="AlphaFoldDB" id="A0A510V867"/>
<organism evidence="1 2">
    <name type="scientific">Cellulomonas xylanilytica</name>
    <dbReference type="NCBI Taxonomy" id="233583"/>
    <lineage>
        <taxon>Bacteria</taxon>
        <taxon>Bacillati</taxon>
        <taxon>Actinomycetota</taxon>
        <taxon>Actinomycetes</taxon>
        <taxon>Micrococcales</taxon>
        <taxon>Cellulomonadaceae</taxon>
        <taxon>Cellulomonas</taxon>
    </lineage>
</organism>
<accession>A0A510V867</accession>
<gene>
    <name evidence="1" type="ORF">CXY01_35930</name>
</gene>
<dbReference type="EMBL" id="BJUB01000013">
    <property type="protein sequence ID" value="GEK23073.1"/>
    <property type="molecule type" value="Genomic_DNA"/>
</dbReference>
<reference evidence="1 2" key="1">
    <citation type="submission" date="2019-07" db="EMBL/GenBank/DDBJ databases">
        <title>Whole genome shotgun sequence of Cellulomonas xylanilytica NBRC 101102.</title>
        <authorList>
            <person name="Hosoyama A."/>
            <person name="Uohara A."/>
            <person name="Ohji S."/>
            <person name="Ichikawa N."/>
        </authorList>
    </citation>
    <scope>NUCLEOTIDE SEQUENCE [LARGE SCALE GENOMIC DNA]</scope>
    <source>
        <strain evidence="1 2">NBRC 101102</strain>
    </source>
</reference>
<evidence type="ECO:0000313" key="2">
    <source>
        <dbReference type="Proteomes" id="UP000321118"/>
    </source>
</evidence>